<protein>
    <recommendedName>
        <fullName evidence="4">Hedgehog/Intein (Hint) domain-containing protein</fullName>
    </recommendedName>
</protein>
<evidence type="ECO:0008006" key="4">
    <source>
        <dbReference type="Google" id="ProtNLM"/>
    </source>
</evidence>
<feature type="region of interest" description="Disordered" evidence="1">
    <location>
        <begin position="1"/>
        <end position="57"/>
    </location>
</feature>
<proteinExistence type="predicted"/>
<reference evidence="2 3" key="1">
    <citation type="submission" date="2024-02" db="EMBL/GenBank/DDBJ databases">
        <title>A draft genome for the cacao thread blight pathogen Marasmius crinis-equi.</title>
        <authorList>
            <person name="Cohen S.P."/>
            <person name="Baruah I.K."/>
            <person name="Amoako-Attah I."/>
            <person name="Bukari Y."/>
            <person name="Meinhardt L.W."/>
            <person name="Bailey B.A."/>
        </authorList>
    </citation>
    <scope>NUCLEOTIDE SEQUENCE [LARGE SCALE GENOMIC DNA]</scope>
    <source>
        <strain evidence="2 3">GH-76</strain>
    </source>
</reference>
<feature type="non-terminal residue" evidence="2">
    <location>
        <position position="262"/>
    </location>
</feature>
<dbReference type="EMBL" id="JBAHYK010003623">
    <property type="protein sequence ID" value="KAL0563353.1"/>
    <property type="molecule type" value="Genomic_DNA"/>
</dbReference>
<sequence>MSADRDDAYSPMSAFSASRATDTSIRGNQDTGLPEPGAFENTSSAGLDESHGENHPASRISFFRNNYRPTIAGGQFNAARVIHIHNHSSGATGTAGSSRTIMADRRGLPSWKPPRGIKEIDIGDIVMNTEVSSRTAYVQVNSQPGARGAHLIQKTWEKVAKKVQRAEIPQLGVGLCTVMQFEALNPNGTKALEMGIQSHVADICSRHRSPHTLQLLGIGVSDVPTLIYHDLVLPHVAWVNGEDLLDHWKARPRVYAALDYMI</sequence>
<keyword evidence="3" id="KW-1185">Reference proteome</keyword>
<comment type="caution">
    <text evidence="2">The sequence shown here is derived from an EMBL/GenBank/DDBJ whole genome shotgun (WGS) entry which is preliminary data.</text>
</comment>
<dbReference type="Proteomes" id="UP001465976">
    <property type="component" value="Unassembled WGS sequence"/>
</dbReference>
<feature type="compositionally biased region" description="Polar residues" evidence="1">
    <location>
        <begin position="13"/>
        <end position="31"/>
    </location>
</feature>
<evidence type="ECO:0000313" key="3">
    <source>
        <dbReference type="Proteomes" id="UP001465976"/>
    </source>
</evidence>
<accession>A0ABR3EKF4</accession>
<organism evidence="2 3">
    <name type="scientific">Marasmius crinis-equi</name>
    <dbReference type="NCBI Taxonomy" id="585013"/>
    <lineage>
        <taxon>Eukaryota</taxon>
        <taxon>Fungi</taxon>
        <taxon>Dikarya</taxon>
        <taxon>Basidiomycota</taxon>
        <taxon>Agaricomycotina</taxon>
        <taxon>Agaricomycetes</taxon>
        <taxon>Agaricomycetidae</taxon>
        <taxon>Agaricales</taxon>
        <taxon>Marasmiineae</taxon>
        <taxon>Marasmiaceae</taxon>
        <taxon>Marasmius</taxon>
    </lineage>
</organism>
<evidence type="ECO:0000256" key="1">
    <source>
        <dbReference type="SAM" id="MobiDB-lite"/>
    </source>
</evidence>
<evidence type="ECO:0000313" key="2">
    <source>
        <dbReference type="EMBL" id="KAL0563353.1"/>
    </source>
</evidence>
<gene>
    <name evidence="2" type="ORF">V5O48_018715</name>
</gene>
<name>A0ABR3EKF4_9AGAR</name>